<dbReference type="GO" id="GO:0055075">
    <property type="term" value="P:potassium ion homeostasis"/>
    <property type="evidence" value="ECO:0007669"/>
    <property type="project" value="TreeGrafter"/>
</dbReference>
<keyword evidence="6 8" id="KW-1133">Transmembrane helix</keyword>
<feature type="transmembrane region" description="Helical" evidence="8">
    <location>
        <begin position="386"/>
        <end position="409"/>
    </location>
</feature>
<feature type="transmembrane region" description="Helical" evidence="8">
    <location>
        <begin position="212"/>
        <end position="231"/>
    </location>
</feature>
<evidence type="ECO:0000256" key="5">
    <source>
        <dbReference type="ARBA" id="ARBA00022692"/>
    </source>
</evidence>
<feature type="transmembrane region" description="Helical" evidence="8">
    <location>
        <begin position="498"/>
        <end position="516"/>
    </location>
</feature>
<proteinExistence type="inferred from homology"/>
<keyword evidence="5 8" id="KW-0812">Transmembrane</keyword>
<gene>
    <name evidence="11" type="ORF">BEMITA_LOCUS7618</name>
</gene>
<dbReference type="PANTHER" id="PTHR11827">
    <property type="entry name" value="SOLUTE CARRIER FAMILY 12, CATION COTRANSPORTERS"/>
    <property type="match status" value="1"/>
</dbReference>
<evidence type="ECO:0000256" key="2">
    <source>
        <dbReference type="ARBA" id="ARBA00010593"/>
    </source>
</evidence>
<protein>
    <recommendedName>
        <fullName evidence="3">Solute carrier family 12 member 9</fullName>
    </recommendedName>
</protein>
<evidence type="ECO:0000259" key="9">
    <source>
        <dbReference type="Pfam" id="PF00324"/>
    </source>
</evidence>
<feature type="transmembrane region" description="Helical" evidence="8">
    <location>
        <begin position="351"/>
        <end position="374"/>
    </location>
</feature>
<dbReference type="GO" id="GO:0006884">
    <property type="term" value="P:cell volume homeostasis"/>
    <property type="evidence" value="ECO:0007669"/>
    <property type="project" value="TreeGrafter"/>
</dbReference>
<feature type="transmembrane region" description="Helical" evidence="8">
    <location>
        <begin position="309"/>
        <end position="330"/>
    </location>
</feature>
<dbReference type="InterPro" id="IPR018491">
    <property type="entry name" value="SLC12_C"/>
</dbReference>
<dbReference type="GO" id="GO:0016020">
    <property type="term" value="C:membrane"/>
    <property type="evidence" value="ECO:0007669"/>
    <property type="project" value="UniProtKB-SubCell"/>
</dbReference>
<feature type="transmembrane region" description="Helical" evidence="8">
    <location>
        <begin position="522"/>
        <end position="540"/>
    </location>
</feature>
<feature type="domain" description="Amino acid permease/ SLC12A" evidence="9">
    <location>
        <begin position="92"/>
        <end position="582"/>
    </location>
</feature>
<dbReference type="GO" id="GO:0015379">
    <property type="term" value="F:potassium:chloride symporter activity"/>
    <property type="evidence" value="ECO:0007669"/>
    <property type="project" value="TreeGrafter"/>
</dbReference>
<keyword evidence="7 8" id="KW-0472">Membrane</keyword>
<reference evidence="11" key="1">
    <citation type="submission" date="2021-12" db="EMBL/GenBank/DDBJ databases">
        <authorList>
            <person name="King R."/>
        </authorList>
    </citation>
    <scope>NUCLEOTIDE SEQUENCE</scope>
</reference>
<evidence type="ECO:0000256" key="8">
    <source>
        <dbReference type="SAM" id="Phobius"/>
    </source>
</evidence>
<evidence type="ECO:0000313" key="11">
    <source>
        <dbReference type="EMBL" id="CAH0388721.1"/>
    </source>
</evidence>
<feature type="transmembrane region" description="Helical" evidence="8">
    <location>
        <begin position="440"/>
        <end position="462"/>
    </location>
</feature>
<evidence type="ECO:0000256" key="1">
    <source>
        <dbReference type="ARBA" id="ARBA00004141"/>
    </source>
</evidence>
<evidence type="ECO:0000313" key="12">
    <source>
        <dbReference type="Proteomes" id="UP001152759"/>
    </source>
</evidence>
<dbReference type="InterPro" id="IPR004842">
    <property type="entry name" value="SLC12A_fam"/>
</dbReference>
<dbReference type="Pfam" id="PF00324">
    <property type="entry name" value="AA_permease"/>
    <property type="match status" value="1"/>
</dbReference>
<organism evidence="11 12">
    <name type="scientific">Bemisia tabaci</name>
    <name type="common">Sweetpotato whitefly</name>
    <name type="synonym">Aleurodes tabaci</name>
    <dbReference type="NCBI Taxonomy" id="7038"/>
    <lineage>
        <taxon>Eukaryota</taxon>
        <taxon>Metazoa</taxon>
        <taxon>Ecdysozoa</taxon>
        <taxon>Arthropoda</taxon>
        <taxon>Hexapoda</taxon>
        <taxon>Insecta</taxon>
        <taxon>Pterygota</taxon>
        <taxon>Neoptera</taxon>
        <taxon>Paraneoptera</taxon>
        <taxon>Hemiptera</taxon>
        <taxon>Sternorrhyncha</taxon>
        <taxon>Aleyrodoidea</taxon>
        <taxon>Aleyrodidae</taxon>
        <taxon>Aleyrodinae</taxon>
        <taxon>Bemisia</taxon>
    </lineage>
</organism>
<feature type="transmembrane region" description="Helical" evidence="8">
    <location>
        <begin position="160"/>
        <end position="181"/>
    </location>
</feature>
<comment type="subcellular location">
    <subcellularLocation>
        <location evidence="1">Membrane</location>
        <topology evidence="1">Multi-pass membrane protein</topology>
    </subcellularLocation>
</comment>
<keyword evidence="4" id="KW-0813">Transport</keyword>
<dbReference type="EMBL" id="OU963865">
    <property type="protein sequence ID" value="CAH0388721.1"/>
    <property type="molecule type" value="Genomic_DNA"/>
</dbReference>
<feature type="transmembrane region" description="Helical" evidence="8">
    <location>
        <begin position="87"/>
        <end position="108"/>
    </location>
</feature>
<dbReference type="Gene3D" id="1.20.1740.10">
    <property type="entry name" value="Amino acid/polyamine transporter I"/>
    <property type="match status" value="1"/>
</dbReference>
<sequence length="950" mass="104078">MYSSNFGSINASGGVNESGNSEALDYNVSSGDKISLRPTRSRNMLSSVLGACGFDGGRERSSSGGYVEFGNIGEENSSRTLGTFSGVFSPVALSMFSALLFLRVGFIVGNAGLLVTLLQFGIAYGILIFTVFSICAISTNGPVEGGGAYFMISRVLGPELGGSIGTLFFLANVVSSALYIVGCTEGLIDNFGPSGYLVSEEGILPDGPWWRFFYESMLNLLNLFVCLIGAGMFAKTSVVILLVVVICLLSVIFSFCTQSAMQIPIPSANTLINGTNHTTDITYTGLNFTTFTENLFPKYGEDYTSHGDIVTFASVFGVLFSGVTGIMAGANMSGELKDPARNIPRGTISAVIFTLIVYVTLSMLTAATTTRFLLQNSYVFLLPINVYPPFVTIGILTATFSASLSNLIGSSRVLEALAKDNVFGRLLNFVSKGVWRSNPLAAVFTSWLLVEVILSIGSLNTIAQVNSVLFLLSYLATNLACLGLDLSSAPNFRPSFKYFSWATALLGLIGTLFMMFIINPLYASSSIALCILLVSLLHLFSPARFAPWGSISQALIFHQVRKYLLLLDSRKDHVKFWRPQILLLVGNPRSSCPLIHFVNDLKKSGLYVLGHVKVGPEFSNLEEDPLVDEYPTWLTLIDHLKVKAFIELTVAKSVREGAHHLIRISGMGAMKPNTIVLGFYDDLNPRDFFADVNSHYQTHLFQRSAMDKEAFSLRKMNEVKKLSCDEYVAIMGDILKMKKNICVCRNFHILDKNSIANRASNYKYIDVWPINFFKPNQEDPFDTSSLFMLQLACIIRMVASWKHLQLRVFLCHGITSAADGDIGEICRNQEAIFQQLLQSLRITAAVYQVPSWTKVLPSLGGSPILHNQGPVDKNSKVYLQKVNKMIQEQSQSTAITFVYLPPPPRDHMDPSGSAIAATRENYLQCLSELTTELPPTVLVYGLSAVTSTTL</sequence>
<comment type="similarity">
    <text evidence="2">Belongs to the SLC12A transporter family.</text>
</comment>
<feature type="domain" description="SLC12A transporter C-terminal" evidence="10">
    <location>
        <begin position="593"/>
        <end position="682"/>
    </location>
</feature>
<dbReference type="Pfam" id="PF03522">
    <property type="entry name" value="SLC12"/>
    <property type="match status" value="1"/>
</dbReference>
<evidence type="ECO:0000256" key="6">
    <source>
        <dbReference type="ARBA" id="ARBA00022989"/>
    </source>
</evidence>
<feature type="transmembrane region" description="Helical" evidence="8">
    <location>
        <begin position="114"/>
        <end position="139"/>
    </location>
</feature>
<name>A0A9P0A9X3_BEMTA</name>
<dbReference type="GO" id="GO:0055064">
    <property type="term" value="P:chloride ion homeostasis"/>
    <property type="evidence" value="ECO:0007669"/>
    <property type="project" value="TreeGrafter"/>
</dbReference>
<dbReference type="AlphaFoldDB" id="A0A9P0A9X3"/>
<evidence type="ECO:0000256" key="4">
    <source>
        <dbReference type="ARBA" id="ARBA00022448"/>
    </source>
</evidence>
<dbReference type="Proteomes" id="UP001152759">
    <property type="component" value="Chromosome 4"/>
</dbReference>
<dbReference type="InterPro" id="IPR004841">
    <property type="entry name" value="AA-permease/SLC12A_dom"/>
</dbReference>
<dbReference type="FunFam" id="1.20.1740.10:FF:000013">
    <property type="entry name" value="Solute carrier family 12 member"/>
    <property type="match status" value="1"/>
</dbReference>
<evidence type="ECO:0000256" key="3">
    <source>
        <dbReference type="ARBA" id="ARBA00019359"/>
    </source>
</evidence>
<keyword evidence="12" id="KW-1185">Reference proteome</keyword>
<accession>A0A9P0A9X3</accession>
<dbReference type="PANTHER" id="PTHR11827:SF72">
    <property type="entry name" value="GH08340P"/>
    <property type="match status" value="1"/>
</dbReference>
<evidence type="ECO:0000256" key="7">
    <source>
        <dbReference type="ARBA" id="ARBA00023136"/>
    </source>
</evidence>
<feature type="transmembrane region" description="Helical" evidence="8">
    <location>
        <begin position="468"/>
        <end position="486"/>
    </location>
</feature>
<evidence type="ECO:0000259" key="10">
    <source>
        <dbReference type="Pfam" id="PF03522"/>
    </source>
</evidence>